<reference evidence="2 3" key="1">
    <citation type="submission" date="2017-06" db="EMBL/GenBank/DDBJ databases">
        <authorList>
            <person name="Kim H.J."/>
            <person name="Triplett B.A."/>
        </authorList>
    </citation>
    <scope>NUCLEOTIDE SEQUENCE [LARGE SCALE GENOMIC DNA]</scope>
    <source>
        <strain evidence="2 3">DSM 13116</strain>
    </source>
</reference>
<organism evidence="2 3">
    <name type="scientific">Humidesulfovibrio mexicanus</name>
    <dbReference type="NCBI Taxonomy" id="147047"/>
    <lineage>
        <taxon>Bacteria</taxon>
        <taxon>Pseudomonadati</taxon>
        <taxon>Thermodesulfobacteriota</taxon>
        <taxon>Desulfovibrionia</taxon>
        <taxon>Desulfovibrionales</taxon>
        <taxon>Desulfovibrionaceae</taxon>
        <taxon>Humidesulfovibrio</taxon>
    </lineage>
</organism>
<dbReference type="OrthoDB" id="9799041at2"/>
<evidence type="ECO:0000313" key="2">
    <source>
        <dbReference type="EMBL" id="SNR68280.1"/>
    </source>
</evidence>
<dbReference type="InterPro" id="IPR019887">
    <property type="entry name" value="Tscrpt_reg_AsnC/Lrp_C"/>
</dbReference>
<dbReference type="Gene3D" id="3.30.70.920">
    <property type="match status" value="1"/>
</dbReference>
<dbReference type="Proteomes" id="UP000198324">
    <property type="component" value="Unassembled WGS sequence"/>
</dbReference>
<dbReference type="SUPFAM" id="SSF54909">
    <property type="entry name" value="Dimeric alpha+beta barrel"/>
    <property type="match status" value="1"/>
</dbReference>
<dbReference type="RefSeq" id="WP_089271987.1">
    <property type="nucleotide sequence ID" value="NZ_FZOC01000001.1"/>
</dbReference>
<protein>
    <submittedName>
        <fullName evidence="2">Transcriptional regulator, AsnC family</fullName>
    </submittedName>
</protein>
<proteinExistence type="predicted"/>
<keyword evidence="3" id="KW-1185">Reference proteome</keyword>
<name>A0A238YB82_9BACT</name>
<feature type="domain" description="Transcription regulator AsnC/Lrp ligand binding" evidence="1">
    <location>
        <begin position="6"/>
        <end position="76"/>
    </location>
</feature>
<gene>
    <name evidence="2" type="ORF">SAMN04488503_0838</name>
</gene>
<dbReference type="InterPro" id="IPR011008">
    <property type="entry name" value="Dimeric_a/b-barrel"/>
</dbReference>
<sequence>MTNAIVLMHVQPTAINVVAQKLVAIEGISEVHSVGGRYDLVAIIRAKDNDDLAAIVTEKMLLIQGITGTETLISYRVISSYDIESTFSLGGERI</sequence>
<accession>A0A238YB82</accession>
<evidence type="ECO:0000259" key="1">
    <source>
        <dbReference type="Pfam" id="PF01037"/>
    </source>
</evidence>
<dbReference type="Pfam" id="PF01037">
    <property type="entry name" value="AsnC_trans_reg"/>
    <property type="match status" value="1"/>
</dbReference>
<dbReference type="EMBL" id="FZOC01000001">
    <property type="protein sequence ID" value="SNR68280.1"/>
    <property type="molecule type" value="Genomic_DNA"/>
</dbReference>
<evidence type="ECO:0000313" key="3">
    <source>
        <dbReference type="Proteomes" id="UP000198324"/>
    </source>
</evidence>
<dbReference type="AlphaFoldDB" id="A0A238YB82"/>